<feature type="compositionally biased region" description="Basic residues" evidence="1">
    <location>
        <begin position="185"/>
        <end position="195"/>
    </location>
</feature>
<dbReference type="Proteomes" id="UP000887577">
    <property type="component" value="Unplaced"/>
</dbReference>
<reference evidence="4" key="1">
    <citation type="submission" date="2022-11" db="UniProtKB">
        <authorList>
            <consortium name="WormBaseParasite"/>
        </authorList>
    </citation>
    <scope>IDENTIFICATION</scope>
</reference>
<evidence type="ECO:0000313" key="4">
    <source>
        <dbReference type="WBParaSite" id="PSU_v2.g11231.t1"/>
    </source>
</evidence>
<dbReference type="WBParaSite" id="PSU_v2.g11231.t1">
    <property type="protein sequence ID" value="PSU_v2.g11231.t1"/>
    <property type="gene ID" value="PSU_v2.g11231"/>
</dbReference>
<sequence length="229" mass="26877">MKMTMIVIRRLHIFAFFWVNCYHINKSPCADYRRVFSNHKVDRNDILPRKQQLGPFFPPQKPTTNDAKIRYENSESYFRSLADIAWKDCASVQRTYKYDAMRKKINIDAIREKFNQKKQPPKKIEIRKSSSSKIRYGITKSTDAGDEDSSDQTSGDETYARLQEEYLSNLPSTSVSRTNPAFIRKNLHKKAKHSSKNTPLKDEESEFSYLDETVHNQSVNEKRKKPKKL</sequence>
<evidence type="ECO:0000256" key="1">
    <source>
        <dbReference type="SAM" id="MobiDB-lite"/>
    </source>
</evidence>
<keyword evidence="2" id="KW-0732">Signal</keyword>
<evidence type="ECO:0000256" key="2">
    <source>
        <dbReference type="SAM" id="SignalP"/>
    </source>
</evidence>
<dbReference type="AlphaFoldDB" id="A0A914XVH4"/>
<evidence type="ECO:0000313" key="3">
    <source>
        <dbReference type="Proteomes" id="UP000887577"/>
    </source>
</evidence>
<feature type="region of interest" description="Disordered" evidence="1">
    <location>
        <begin position="170"/>
        <end position="229"/>
    </location>
</feature>
<protein>
    <submittedName>
        <fullName evidence="4">Uncharacterized protein</fullName>
    </submittedName>
</protein>
<organism evidence="3 4">
    <name type="scientific">Panagrolaimus superbus</name>
    <dbReference type="NCBI Taxonomy" id="310955"/>
    <lineage>
        <taxon>Eukaryota</taxon>
        <taxon>Metazoa</taxon>
        <taxon>Ecdysozoa</taxon>
        <taxon>Nematoda</taxon>
        <taxon>Chromadorea</taxon>
        <taxon>Rhabditida</taxon>
        <taxon>Tylenchina</taxon>
        <taxon>Panagrolaimomorpha</taxon>
        <taxon>Panagrolaimoidea</taxon>
        <taxon>Panagrolaimidae</taxon>
        <taxon>Panagrolaimus</taxon>
    </lineage>
</organism>
<feature type="chain" id="PRO_5037884930" evidence="2">
    <location>
        <begin position="22"/>
        <end position="229"/>
    </location>
</feature>
<feature type="signal peptide" evidence="2">
    <location>
        <begin position="1"/>
        <end position="21"/>
    </location>
</feature>
<feature type="region of interest" description="Disordered" evidence="1">
    <location>
        <begin position="112"/>
        <end position="156"/>
    </location>
</feature>
<accession>A0A914XVH4</accession>
<proteinExistence type="predicted"/>
<keyword evidence="3" id="KW-1185">Reference proteome</keyword>
<name>A0A914XVH4_9BILA</name>
<feature type="compositionally biased region" description="Polar residues" evidence="1">
    <location>
        <begin position="170"/>
        <end position="179"/>
    </location>
</feature>